<dbReference type="InterPro" id="IPR002591">
    <property type="entry name" value="Phosphodiest/P_Trfase"/>
</dbReference>
<gene>
    <name evidence="1" type="ORF">BKX93_04565</name>
</gene>
<organism evidence="1 2">
    <name type="scientific">Chromobacterium vaccinii</name>
    <dbReference type="NCBI Taxonomy" id="1108595"/>
    <lineage>
        <taxon>Bacteria</taxon>
        <taxon>Pseudomonadati</taxon>
        <taxon>Pseudomonadota</taxon>
        <taxon>Betaproteobacteria</taxon>
        <taxon>Neisseriales</taxon>
        <taxon>Chromobacteriaceae</taxon>
        <taxon>Chromobacterium</taxon>
    </lineage>
</organism>
<dbReference type="GeneID" id="68840484"/>
<dbReference type="PANTHER" id="PTHR10151">
    <property type="entry name" value="ECTONUCLEOTIDE PYROPHOSPHATASE/PHOSPHODIESTERASE"/>
    <property type="match status" value="1"/>
</dbReference>
<evidence type="ECO:0000313" key="2">
    <source>
        <dbReference type="Proteomes" id="UP000178776"/>
    </source>
</evidence>
<dbReference type="GO" id="GO:0016787">
    <property type="term" value="F:hydrolase activity"/>
    <property type="evidence" value="ECO:0007669"/>
    <property type="project" value="UniProtKB-ARBA"/>
</dbReference>
<reference evidence="1 2" key="1">
    <citation type="submission" date="2016-10" db="EMBL/GenBank/DDBJ databases">
        <title>Chromobacterium muskegensis sp. nov., an insecticidal bacterium isolated from Sphagnum bogs.</title>
        <authorList>
            <person name="Sparks M.E."/>
            <person name="Blackburn M.B."/>
            <person name="Gundersen-Rindal D.E."/>
            <person name="Mitchell A."/>
            <person name="Farrar R."/>
            <person name="Kuhar D."/>
        </authorList>
    </citation>
    <scope>NUCLEOTIDE SEQUENCE [LARGE SCALE GENOMIC DNA]</scope>
    <source>
        <strain evidence="1 2">21-1</strain>
    </source>
</reference>
<dbReference type="Gene3D" id="3.40.720.10">
    <property type="entry name" value="Alkaline Phosphatase, subunit A"/>
    <property type="match status" value="1"/>
</dbReference>
<evidence type="ECO:0000313" key="1">
    <source>
        <dbReference type="EMBL" id="AOZ49344.1"/>
    </source>
</evidence>
<dbReference type="InterPro" id="IPR017850">
    <property type="entry name" value="Alkaline_phosphatase_core_sf"/>
</dbReference>
<accession>A0A1D9LDT9</accession>
<name>A0A1D9LDT9_9NEIS</name>
<dbReference type="CDD" id="cd16018">
    <property type="entry name" value="Enpp"/>
    <property type="match status" value="1"/>
</dbReference>
<dbReference type="RefSeq" id="WP_070978899.1">
    <property type="nucleotide sequence ID" value="NZ_CP017707.1"/>
</dbReference>
<dbReference type="SUPFAM" id="SSF53649">
    <property type="entry name" value="Alkaline phosphatase-like"/>
    <property type="match status" value="1"/>
</dbReference>
<dbReference type="Proteomes" id="UP000178776">
    <property type="component" value="Chromosome"/>
</dbReference>
<protein>
    <submittedName>
        <fullName evidence="1">Alkaline phosphatase family protein</fullName>
    </submittedName>
</protein>
<proteinExistence type="predicted"/>
<dbReference type="KEGG" id="cvc:BKX93_04565"/>
<sequence>MQPLLLLNIVGLTSRLIGEHTPRLAEFAGQGAVRALNNIVPAVTCSVQASMLTGLTPEQHGIVGNGWLFRELAEVWFWRQSNRLVHGERLWEAGKRHDPEFSSANLFWWYNMASSHDFGATPRPIYKADGRKLPDCHTKPAEWRDRLTAELGAFPLFHFWGPATSIASSRWIAEASKLAMADFRPRLLLSYLPHLDYDLQRHGPDLRHPAVRQSLRDIDAVAGDLIAHARERGYQVMVVSEYGITPVSRAVHLNRHLREAGLLQVRHEAGAEILDPSQCQAFAVADHQIAHVYLQPGLGARKAAEVEEALRSISGVAGVWQGRARGELGLNHERAGDFVALAEDDAWFSYYYWLDDARAPDFARTVDIHRKPGYDPAELFIDPSIRFPKLAVASRLARRALGMRSLMDVIGLDAGVVKGSHGLPARAAADAPLLISDCVFACEGELSVTDIKALALQAMFGVDAAQVGSKARGLVGSA</sequence>
<dbReference type="EMBL" id="CP017707">
    <property type="protein sequence ID" value="AOZ49344.1"/>
    <property type="molecule type" value="Genomic_DNA"/>
</dbReference>
<dbReference type="STRING" id="1108595.BKX93_04565"/>
<dbReference type="AlphaFoldDB" id="A0A1D9LDT9"/>
<dbReference type="Pfam" id="PF01663">
    <property type="entry name" value="Phosphodiest"/>
    <property type="match status" value="1"/>
</dbReference>
<dbReference type="PANTHER" id="PTHR10151:SF120">
    <property type="entry name" value="BIS(5'-ADENOSYL)-TRIPHOSPHATASE"/>
    <property type="match status" value="1"/>
</dbReference>